<evidence type="ECO:0000313" key="10">
    <source>
        <dbReference type="EMBL" id="TQF04630.1"/>
    </source>
</evidence>
<comment type="caution">
    <text evidence="10">The sequence shown here is derived from an EMBL/GenBank/DDBJ whole genome shotgun (WGS) entry which is preliminary data.</text>
</comment>
<evidence type="ECO:0000256" key="9">
    <source>
        <dbReference type="SAM" id="MobiDB-lite"/>
    </source>
</evidence>
<dbReference type="GO" id="GO:0004089">
    <property type="term" value="F:carbonate dehydratase activity"/>
    <property type="evidence" value="ECO:0007669"/>
    <property type="project" value="UniProtKB-EC"/>
</dbReference>
<protein>
    <recommendedName>
        <fullName evidence="2">carbonic anhydrase</fullName>
        <ecNumber evidence="2">4.2.1.1</ecNumber>
    </recommendedName>
</protein>
<accession>A0A540W6K3</accession>
<feature type="region of interest" description="Disordered" evidence="9">
    <location>
        <begin position="1"/>
        <end position="25"/>
    </location>
</feature>
<evidence type="ECO:0000256" key="1">
    <source>
        <dbReference type="ARBA" id="ARBA00006217"/>
    </source>
</evidence>
<evidence type="ECO:0000256" key="8">
    <source>
        <dbReference type="PIRSR" id="PIRSR601765-1"/>
    </source>
</evidence>
<organism evidence="10 11">
    <name type="scientific">Kitasatospora acidiphila</name>
    <dbReference type="NCBI Taxonomy" id="2567942"/>
    <lineage>
        <taxon>Bacteria</taxon>
        <taxon>Bacillati</taxon>
        <taxon>Actinomycetota</taxon>
        <taxon>Actinomycetes</taxon>
        <taxon>Kitasatosporales</taxon>
        <taxon>Streptomycetaceae</taxon>
        <taxon>Kitasatospora</taxon>
    </lineage>
</organism>
<dbReference type="PANTHER" id="PTHR11002:SF76">
    <property type="entry name" value="CARBONIC ANHYDRASE"/>
    <property type="match status" value="1"/>
</dbReference>
<keyword evidence="3 8" id="KW-0479">Metal-binding</keyword>
<comment type="similarity">
    <text evidence="1">Belongs to the beta-class carbonic anhydrase family.</text>
</comment>
<evidence type="ECO:0000256" key="2">
    <source>
        <dbReference type="ARBA" id="ARBA00012925"/>
    </source>
</evidence>
<dbReference type="InterPro" id="IPR036874">
    <property type="entry name" value="Carbonic_anhydrase_sf"/>
</dbReference>
<dbReference type="EC" id="4.2.1.1" evidence="2"/>
<evidence type="ECO:0000256" key="6">
    <source>
        <dbReference type="ARBA" id="ARBA00024993"/>
    </source>
</evidence>
<dbReference type="GO" id="GO:0008270">
    <property type="term" value="F:zinc ion binding"/>
    <property type="evidence" value="ECO:0007669"/>
    <property type="project" value="InterPro"/>
</dbReference>
<gene>
    <name evidence="10" type="ORF">E6W39_23415</name>
</gene>
<keyword evidence="11" id="KW-1185">Reference proteome</keyword>
<feature type="compositionally biased region" description="Basic and acidic residues" evidence="9">
    <location>
        <begin position="1"/>
        <end position="10"/>
    </location>
</feature>
<feature type="binding site" evidence="8">
    <location>
        <position position="149"/>
    </location>
    <ligand>
        <name>Zn(2+)</name>
        <dbReference type="ChEBI" id="CHEBI:29105"/>
    </ligand>
</feature>
<evidence type="ECO:0000256" key="5">
    <source>
        <dbReference type="ARBA" id="ARBA00023239"/>
    </source>
</evidence>
<evidence type="ECO:0000313" key="11">
    <source>
        <dbReference type="Proteomes" id="UP000319103"/>
    </source>
</evidence>
<feature type="binding site" evidence="8">
    <location>
        <position position="89"/>
    </location>
    <ligand>
        <name>Zn(2+)</name>
        <dbReference type="ChEBI" id="CHEBI:29105"/>
    </ligand>
</feature>
<reference evidence="10 11" key="1">
    <citation type="submission" date="2019-06" db="EMBL/GenBank/DDBJ databases">
        <title>Description of Kitasatospora acidophila sp. nov. isolated from pine grove soil, and reclassification of Streptomyces novaecaesareae to Kitasatospora novaeceasareae comb. nov.</title>
        <authorList>
            <person name="Kim M.J."/>
        </authorList>
    </citation>
    <scope>NUCLEOTIDE SEQUENCE [LARGE SCALE GENOMIC DNA]</scope>
    <source>
        <strain evidence="10 11">MMS16-CNU292</strain>
    </source>
</reference>
<dbReference type="OrthoDB" id="9771198at2"/>
<dbReference type="Gene3D" id="3.40.1050.10">
    <property type="entry name" value="Carbonic anhydrase"/>
    <property type="match status" value="1"/>
</dbReference>
<dbReference type="EMBL" id="VIGB01000003">
    <property type="protein sequence ID" value="TQF04630.1"/>
    <property type="molecule type" value="Genomic_DNA"/>
</dbReference>
<comment type="cofactor">
    <cofactor evidence="8">
        <name>Zn(2+)</name>
        <dbReference type="ChEBI" id="CHEBI:29105"/>
    </cofactor>
    <text evidence="8">Binds 1 zinc ion per subunit.</text>
</comment>
<keyword evidence="5" id="KW-0456">Lyase</keyword>
<evidence type="ECO:0000256" key="7">
    <source>
        <dbReference type="ARBA" id="ARBA00048348"/>
    </source>
</evidence>
<dbReference type="Pfam" id="PF00484">
    <property type="entry name" value="Pro_CA"/>
    <property type="match status" value="1"/>
</dbReference>
<feature type="binding site" evidence="8">
    <location>
        <position position="152"/>
    </location>
    <ligand>
        <name>Zn(2+)</name>
        <dbReference type="ChEBI" id="CHEBI:29105"/>
    </ligand>
</feature>
<feature type="binding site" evidence="8">
    <location>
        <position position="87"/>
    </location>
    <ligand>
        <name>Zn(2+)</name>
        <dbReference type="ChEBI" id="CHEBI:29105"/>
    </ligand>
</feature>
<sequence length="269" mass="28746">MTLHTSHDSQCDAGAVDSHAPHPAGHRCRPWTPWVGHHCMEQPGGDPHGRLLAGVRGFQAHTAELVRPELARLAREGQRPSQLFLACADSRLVTSMITSSGPGDLFTVRNIGNLVPVPHEPGAADDSVAAAVQYAVEVLQVRSITICGHSGCGAMNALLDGVHEQPGRPTPLARWLRNGRGSLARLARVPAEFADRPVADRVEQLCITNVVQQLDQLMANPAVERRVLGGELQLIGMYFDFAAAQAYVLDQATGRFGAVASRQGIISAA</sequence>
<dbReference type="RefSeq" id="WP_141635190.1">
    <property type="nucleotide sequence ID" value="NZ_VIGB01000003.1"/>
</dbReference>
<dbReference type="PANTHER" id="PTHR11002">
    <property type="entry name" value="CARBONIC ANHYDRASE"/>
    <property type="match status" value="1"/>
</dbReference>
<dbReference type="InterPro" id="IPR001765">
    <property type="entry name" value="Carbonic_anhydrase"/>
</dbReference>
<comment type="function">
    <text evidence="6">Catalyzes the reversible hydration of carbon dioxide to form bicarbonate.</text>
</comment>
<comment type="catalytic activity">
    <reaction evidence="7">
        <text>hydrogencarbonate + H(+) = CO2 + H2O</text>
        <dbReference type="Rhea" id="RHEA:10748"/>
        <dbReference type="ChEBI" id="CHEBI:15377"/>
        <dbReference type="ChEBI" id="CHEBI:15378"/>
        <dbReference type="ChEBI" id="CHEBI:16526"/>
        <dbReference type="ChEBI" id="CHEBI:17544"/>
        <dbReference type="EC" id="4.2.1.1"/>
    </reaction>
</comment>
<dbReference type="AlphaFoldDB" id="A0A540W6K3"/>
<name>A0A540W6K3_9ACTN</name>
<keyword evidence="4 8" id="KW-0862">Zinc</keyword>
<proteinExistence type="inferred from homology"/>
<dbReference type="SMART" id="SM00947">
    <property type="entry name" value="Pro_CA"/>
    <property type="match status" value="1"/>
</dbReference>
<dbReference type="SUPFAM" id="SSF53056">
    <property type="entry name" value="beta-carbonic anhydrase, cab"/>
    <property type="match status" value="1"/>
</dbReference>
<dbReference type="Proteomes" id="UP000319103">
    <property type="component" value="Unassembled WGS sequence"/>
</dbReference>
<evidence type="ECO:0000256" key="3">
    <source>
        <dbReference type="ARBA" id="ARBA00022723"/>
    </source>
</evidence>
<evidence type="ECO:0000256" key="4">
    <source>
        <dbReference type="ARBA" id="ARBA00022833"/>
    </source>
</evidence>